<dbReference type="EMBL" id="CAKMRJ010005523">
    <property type="protein sequence ID" value="CAH1447552.1"/>
    <property type="molecule type" value="Genomic_DNA"/>
</dbReference>
<protein>
    <submittedName>
        <fullName evidence="1">Uncharacterized protein</fullName>
    </submittedName>
</protein>
<organism evidence="1 2">
    <name type="scientific">Lactuca virosa</name>
    <dbReference type="NCBI Taxonomy" id="75947"/>
    <lineage>
        <taxon>Eukaryota</taxon>
        <taxon>Viridiplantae</taxon>
        <taxon>Streptophyta</taxon>
        <taxon>Embryophyta</taxon>
        <taxon>Tracheophyta</taxon>
        <taxon>Spermatophyta</taxon>
        <taxon>Magnoliopsida</taxon>
        <taxon>eudicotyledons</taxon>
        <taxon>Gunneridae</taxon>
        <taxon>Pentapetalae</taxon>
        <taxon>asterids</taxon>
        <taxon>campanulids</taxon>
        <taxon>Asterales</taxon>
        <taxon>Asteraceae</taxon>
        <taxon>Cichorioideae</taxon>
        <taxon>Cichorieae</taxon>
        <taxon>Lactucinae</taxon>
        <taxon>Lactuca</taxon>
    </lineage>
</organism>
<dbReference type="AlphaFoldDB" id="A0AAU9PBT6"/>
<reference evidence="1 2" key="1">
    <citation type="submission" date="2022-01" db="EMBL/GenBank/DDBJ databases">
        <authorList>
            <person name="Xiong W."/>
            <person name="Schranz E."/>
        </authorList>
    </citation>
    <scope>NUCLEOTIDE SEQUENCE [LARGE SCALE GENOMIC DNA]</scope>
</reference>
<gene>
    <name evidence="1" type="ORF">LVIROSA_LOCUS33154</name>
</gene>
<sequence>MMEAAMVLFERIMLKVERVLKMVSEIGGDGECRRRRLKMVVLVASEMEMAMVVMLRRRG</sequence>
<proteinExistence type="predicted"/>
<dbReference type="Proteomes" id="UP001157418">
    <property type="component" value="Unassembled WGS sequence"/>
</dbReference>
<keyword evidence="2" id="KW-1185">Reference proteome</keyword>
<comment type="caution">
    <text evidence="1">The sequence shown here is derived from an EMBL/GenBank/DDBJ whole genome shotgun (WGS) entry which is preliminary data.</text>
</comment>
<name>A0AAU9PBT6_9ASTR</name>
<accession>A0AAU9PBT6</accession>
<evidence type="ECO:0000313" key="2">
    <source>
        <dbReference type="Proteomes" id="UP001157418"/>
    </source>
</evidence>
<evidence type="ECO:0000313" key="1">
    <source>
        <dbReference type="EMBL" id="CAH1447552.1"/>
    </source>
</evidence>